<dbReference type="SUPFAM" id="SSF52833">
    <property type="entry name" value="Thioredoxin-like"/>
    <property type="match status" value="1"/>
</dbReference>
<protein>
    <submittedName>
        <fullName evidence="2">Thiol-disulfide isomerase/thioredoxin</fullName>
    </submittedName>
</protein>
<keyword evidence="3" id="KW-1185">Reference proteome</keyword>
<evidence type="ECO:0000259" key="1">
    <source>
        <dbReference type="PROSITE" id="PS51352"/>
    </source>
</evidence>
<sequence length="453" mass="51251">MLIISIPRPAMALLGISLLWLAQLFLDPGKAIAQASPPPAGLTTGDPVPEVHLTNIYQAPYTEAKLSDYQGKLLLLDFWATWCAPCIQSLHKLDSLQQQFGEALVVLPVTDEPLSKVAPFWQKRGWRLPTITSDTVLRRLFPHQAIPHQVWIRDGRVLAITGGEYATAANIRTALSGKSFQFKAKQEVQLEKDKPIFINGNGGAGEQLLYQSVLSTRLPADIGGDARRKDRILAYNLPLPALYLVAYSDVFRFHDQENRLLLEVSDSLRQRLTGENFETLTGDYATDAPFLRWMEENQYCYSLILPQEQPREVLNGIMREDLNRLFGQYLGIHGSLQRRKVDCLVLVRTSRKDLLATKGTPRQRVSDDETFALQNSPFAHLLSRLQYEYMRQPLPIVDETGYTGNIDIRLPRPLSNLEQLRAALQAYGLDLRPARRKLDMLVISELKQQPASR</sequence>
<comment type="caution">
    <text evidence="2">The sequence shown here is derived from an EMBL/GenBank/DDBJ whole genome shotgun (WGS) entry which is preliminary data.</text>
</comment>
<dbReference type="PANTHER" id="PTHR42852">
    <property type="entry name" value="THIOL:DISULFIDE INTERCHANGE PROTEIN DSBE"/>
    <property type="match status" value="1"/>
</dbReference>
<dbReference type="InterPro" id="IPR013766">
    <property type="entry name" value="Thioredoxin_domain"/>
</dbReference>
<evidence type="ECO:0000313" key="2">
    <source>
        <dbReference type="EMBL" id="PTX15051.1"/>
    </source>
</evidence>
<dbReference type="Pfam" id="PF00578">
    <property type="entry name" value="AhpC-TSA"/>
    <property type="match status" value="1"/>
</dbReference>
<dbReference type="GO" id="GO:0016491">
    <property type="term" value="F:oxidoreductase activity"/>
    <property type="evidence" value="ECO:0007669"/>
    <property type="project" value="InterPro"/>
</dbReference>
<feature type="domain" description="Thioredoxin" evidence="1">
    <location>
        <begin position="42"/>
        <end position="180"/>
    </location>
</feature>
<dbReference type="AlphaFoldDB" id="A0A2T5YEB1"/>
<dbReference type="RefSeq" id="WP_108213057.1">
    <property type="nucleotide sequence ID" value="NZ_QBKI01000009.1"/>
</dbReference>
<name>A0A2T5YEB1_9BACT</name>
<reference evidence="2 3" key="1">
    <citation type="submission" date="2018-04" db="EMBL/GenBank/DDBJ databases">
        <title>Genomic Encyclopedia of Archaeal and Bacterial Type Strains, Phase II (KMG-II): from individual species to whole genera.</title>
        <authorList>
            <person name="Goeker M."/>
        </authorList>
    </citation>
    <scope>NUCLEOTIDE SEQUENCE [LARGE SCALE GENOMIC DNA]</scope>
    <source>
        <strain evidence="2 3">DSM 100162</strain>
    </source>
</reference>
<dbReference type="GO" id="GO:0016209">
    <property type="term" value="F:antioxidant activity"/>
    <property type="evidence" value="ECO:0007669"/>
    <property type="project" value="InterPro"/>
</dbReference>
<keyword evidence="2" id="KW-0413">Isomerase</keyword>
<dbReference type="InterPro" id="IPR000866">
    <property type="entry name" value="AhpC/TSA"/>
</dbReference>
<gene>
    <name evidence="2" type="ORF">C8N40_109149</name>
</gene>
<dbReference type="InterPro" id="IPR050553">
    <property type="entry name" value="Thioredoxin_ResA/DsbE_sf"/>
</dbReference>
<accession>A0A2T5YEB1</accession>
<dbReference type="PANTHER" id="PTHR42852:SF13">
    <property type="entry name" value="PROTEIN DIPZ"/>
    <property type="match status" value="1"/>
</dbReference>
<dbReference type="GO" id="GO:0016853">
    <property type="term" value="F:isomerase activity"/>
    <property type="evidence" value="ECO:0007669"/>
    <property type="project" value="UniProtKB-KW"/>
</dbReference>
<evidence type="ECO:0000313" key="3">
    <source>
        <dbReference type="Proteomes" id="UP000244225"/>
    </source>
</evidence>
<dbReference type="Gene3D" id="3.40.30.10">
    <property type="entry name" value="Glutaredoxin"/>
    <property type="match status" value="1"/>
</dbReference>
<dbReference type="InterPro" id="IPR036249">
    <property type="entry name" value="Thioredoxin-like_sf"/>
</dbReference>
<dbReference type="EMBL" id="QBKI01000009">
    <property type="protein sequence ID" value="PTX15051.1"/>
    <property type="molecule type" value="Genomic_DNA"/>
</dbReference>
<dbReference type="OrthoDB" id="1118217at2"/>
<organism evidence="2 3">
    <name type="scientific">Pontibacter mucosus</name>
    <dbReference type="NCBI Taxonomy" id="1649266"/>
    <lineage>
        <taxon>Bacteria</taxon>
        <taxon>Pseudomonadati</taxon>
        <taxon>Bacteroidota</taxon>
        <taxon>Cytophagia</taxon>
        <taxon>Cytophagales</taxon>
        <taxon>Hymenobacteraceae</taxon>
        <taxon>Pontibacter</taxon>
    </lineage>
</organism>
<dbReference type="PROSITE" id="PS51352">
    <property type="entry name" value="THIOREDOXIN_2"/>
    <property type="match status" value="1"/>
</dbReference>
<dbReference type="Proteomes" id="UP000244225">
    <property type="component" value="Unassembled WGS sequence"/>
</dbReference>
<proteinExistence type="predicted"/>
<dbReference type="CDD" id="cd02966">
    <property type="entry name" value="TlpA_like_family"/>
    <property type="match status" value="1"/>
</dbReference>